<keyword evidence="2 8" id="KW-0158">Chromosome</keyword>
<feature type="compositionally biased region" description="Acidic residues" evidence="9">
    <location>
        <begin position="308"/>
        <end position="337"/>
    </location>
</feature>
<dbReference type="Pfam" id="PF08914">
    <property type="entry name" value="Myb_Rap1"/>
    <property type="match status" value="1"/>
</dbReference>
<comment type="caution">
    <text evidence="11">The sequence shown here is derived from an EMBL/GenBank/DDBJ whole genome shotgun (WGS) entry which is preliminary data.</text>
</comment>
<keyword evidence="3 8" id="KW-0779">Telomere</keyword>
<dbReference type="InterPro" id="IPR021661">
    <property type="entry name" value="Rap1_C"/>
</dbReference>
<dbReference type="Pfam" id="PF11626">
    <property type="entry name" value="Rap1_C"/>
    <property type="match status" value="1"/>
</dbReference>
<evidence type="ECO:0000256" key="4">
    <source>
        <dbReference type="ARBA" id="ARBA00023015"/>
    </source>
</evidence>
<dbReference type="Pfam" id="PF16589">
    <property type="entry name" value="BRCT_2"/>
    <property type="match status" value="1"/>
</dbReference>
<comment type="subunit">
    <text evidence="8">Homodimer.</text>
</comment>
<feature type="compositionally biased region" description="Basic and acidic residues" evidence="9">
    <location>
        <begin position="219"/>
        <end position="238"/>
    </location>
</feature>
<keyword evidence="5" id="KW-0010">Activator</keyword>
<keyword evidence="7 8" id="KW-0539">Nucleus</keyword>
<evidence type="ECO:0000256" key="2">
    <source>
        <dbReference type="ARBA" id="ARBA00022454"/>
    </source>
</evidence>
<keyword evidence="4" id="KW-0805">Transcription regulation</keyword>
<comment type="similarity">
    <text evidence="1 8">Belongs to the RAP1 family.</text>
</comment>
<keyword evidence="6" id="KW-0804">Transcription</keyword>
<evidence type="ECO:0000256" key="1">
    <source>
        <dbReference type="ARBA" id="ARBA00010467"/>
    </source>
</evidence>
<feature type="region of interest" description="Disordered" evidence="9">
    <location>
        <begin position="198"/>
        <end position="346"/>
    </location>
</feature>
<dbReference type="InterPro" id="IPR038104">
    <property type="entry name" value="Rap1_C_sf"/>
</dbReference>
<dbReference type="InterPro" id="IPR036431">
    <property type="entry name" value="ARID_dom_sf"/>
</dbReference>
<dbReference type="SMART" id="SM00501">
    <property type="entry name" value="BRIGHT"/>
    <property type="match status" value="1"/>
</dbReference>
<feature type="compositionally biased region" description="Basic and acidic residues" evidence="9">
    <location>
        <begin position="637"/>
        <end position="647"/>
    </location>
</feature>
<dbReference type="EMBL" id="ABDG02000019">
    <property type="protein sequence ID" value="EHK48238.1"/>
    <property type="molecule type" value="Genomic_DNA"/>
</dbReference>
<dbReference type="CDD" id="cd16100">
    <property type="entry name" value="ARID"/>
    <property type="match status" value="1"/>
</dbReference>
<dbReference type="PROSITE" id="PS51011">
    <property type="entry name" value="ARID"/>
    <property type="match status" value="1"/>
</dbReference>
<dbReference type="SUPFAM" id="SSF46689">
    <property type="entry name" value="Homeodomain-like"/>
    <property type="match status" value="1"/>
</dbReference>
<dbReference type="eggNOG" id="ENOG502S85C">
    <property type="taxonomic scope" value="Eukaryota"/>
</dbReference>
<dbReference type="AlphaFoldDB" id="G9NMV8"/>
<dbReference type="STRING" id="452589.G9NMV8"/>
<evidence type="ECO:0000313" key="11">
    <source>
        <dbReference type="EMBL" id="EHK48238.1"/>
    </source>
</evidence>
<dbReference type="Gene3D" id="1.10.10.2170">
    <property type="match status" value="1"/>
</dbReference>
<dbReference type="PANTHER" id="PTHR16466">
    <property type="entry name" value="TELOMERE REPEAT-BINDING FACTOR 2-INTERACTING PROTEIN 1"/>
    <property type="match status" value="1"/>
</dbReference>
<evidence type="ECO:0000256" key="3">
    <source>
        <dbReference type="ARBA" id="ARBA00022895"/>
    </source>
</evidence>
<protein>
    <recommendedName>
        <fullName evidence="8">DNA-binding protein RAP1</fullName>
    </recommendedName>
</protein>
<feature type="compositionally biased region" description="Polar residues" evidence="9">
    <location>
        <begin position="254"/>
        <end position="271"/>
    </location>
</feature>
<name>G9NMV8_HYPAI</name>
<gene>
    <name evidence="11" type="ORF">TRIATDRAFT_81783</name>
</gene>
<dbReference type="Gene3D" id="1.10.10.60">
    <property type="entry name" value="Homeodomain-like"/>
    <property type="match status" value="1"/>
</dbReference>
<evidence type="ECO:0000259" key="10">
    <source>
        <dbReference type="PROSITE" id="PS51011"/>
    </source>
</evidence>
<feature type="compositionally biased region" description="Polar residues" evidence="9">
    <location>
        <begin position="559"/>
        <end position="573"/>
    </location>
</feature>
<proteinExistence type="inferred from homology"/>
<feature type="compositionally biased region" description="Acidic residues" evidence="9">
    <location>
        <begin position="443"/>
        <end position="453"/>
    </location>
</feature>
<dbReference type="OMA" id="WKYITDS"/>
<dbReference type="InterPro" id="IPR001606">
    <property type="entry name" value="ARID_dom"/>
</dbReference>
<dbReference type="GO" id="GO:0010833">
    <property type="term" value="P:telomere maintenance via telomere lengthening"/>
    <property type="evidence" value="ECO:0007669"/>
    <property type="project" value="UniProtKB-UniRule"/>
</dbReference>
<feature type="region of interest" description="Disordered" evidence="9">
    <location>
        <begin position="443"/>
        <end position="667"/>
    </location>
</feature>
<keyword evidence="12" id="KW-1185">Reference proteome</keyword>
<feature type="domain" description="ARID" evidence="10">
    <location>
        <begin position="346"/>
        <end position="437"/>
    </location>
</feature>
<sequence length="794" mass="89951">MASSITYNGVPSTVGGGNIFQGMKFWVSRLVPSRDWIIDQIQTNSGTVVVQEKDADMLIADHARKDVPLGSYSWKYITESVKAGFVQVEDKYLNGPPPGQPRPILAGSRAKKTRTPFSEQDDAILAKHVLQKAIDTAGNKMYMELEALYPHHTYQSWRHRWVKILSLRSNHDIDRLARMANLDVDNAPITARHIVRRHEREDWPQAPQHAPTVTGRTDQNARSRTEASSRTAPRDPTRRQQTTPSENLDRKSTTAEATSEQNGDGTENDSTPYHDAPTGEEQAQGQERIEDSEAESEGSQGEKSKENAEEDGGGENVEEGEEPEEEDEEGGGAEDDTGVDRSLPSFTERDQFYSDLQDYCEANGRELQKQCVIRDKRIDLWDLLQAVSTQNLPLEEVDWRRVARYVGFDRAQSKEIIATLLQTSYHRHLAGFVEAMLSFEHDLDEDSEEDEETIPQTAEAAAEPTTPSRNGNGTAKATKRLPDVQSPTPEQRSKRRRTIGATIPVTPEAREKTRRRQSAPAPGQLGSIVDDGRVQADNSPHSIPMRDGQRQWSPEEPDNTPSQQLRSESNSVASPELGDTRHNQPRSSGYHFNDRGLETIMEEEPSASTPTKPKSKKRSLPSSFQQPQTIPPHERRRLVEQEQHQEEGTQEAQAPEEQQQTEDENWKTKEFHKWTKHYREAGYSDEHISEAMYRTSWIPGARMEQVLKSLQKGDEVPKNVQGIWTYRDDDKLDYIGQFETLEPVAGDSSEMQRRRAKAARMLEQLLYKHTKSGVELRSEIHEEIAKQGGKKMRR</sequence>
<evidence type="ECO:0000256" key="8">
    <source>
        <dbReference type="RuleBase" id="RU367107"/>
    </source>
</evidence>
<evidence type="ECO:0000256" key="6">
    <source>
        <dbReference type="ARBA" id="ARBA00023163"/>
    </source>
</evidence>
<dbReference type="InterPro" id="IPR001357">
    <property type="entry name" value="BRCT_dom"/>
</dbReference>
<organism evidence="11 12">
    <name type="scientific">Hypocrea atroviridis (strain ATCC 20476 / IMI 206040)</name>
    <name type="common">Trichoderma atroviride</name>
    <dbReference type="NCBI Taxonomy" id="452589"/>
    <lineage>
        <taxon>Eukaryota</taxon>
        <taxon>Fungi</taxon>
        <taxon>Dikarya</taxon>
        <taxon>Ascomycota</taxon>
        <taxon>Pezizomycotina</taxon>
        <taxon>Sordariomycetes</taxon>
        <taxon>Hypocreomycetidae</taxon>
        <taxon>Hypocreales</taxon>
        <taxon>Hypocreaceae</taxon>
        <taxon>Trichoderma</taxon>
    </lineage>
</organism>
<dbReference type="OrthoDB" id="435460at2759"/>
<dbReference type="CDD" id="cd11655">
    <property type="entry name" value="rap1_myb-like"/>
    <property type="match status" value="1"/>
</dbReference>
<comment type="function">
    <text evidence="8">Involved in the regulation of telomere length, clustering and has a specific role in telomere position effect (TPE).</text>
</comment>
<evidence type="ECO:0000256" key="5">
    <source>
        <dbReference type="ARBA" id="ARBA00023159"/>
    </source>
</evidence>
<feature type="compositionally biased region" description="Low complexity" evidence="9">
    <location>
        <begin position="454"/>
        <end position="467"/>
    </location>
</feature>
<dbReference type="GO" id="GO:0070187">
    <property type="term" value="C:shelterin complex"/>
    <property type="evidence" value="ECO:0007669"/>
    <property type="project" value="TreeGrafter"/>
</dbReference>
<dbReference type="SMART" id="SM01014">
    <property type="entry name" value="ARID"/>
    <property type="match status" value="1"/>
</dbReference>
<dbReference type="HOGENOM" id="CLU_006783_1_0_1"/>
<comment type="subcellular location">
    <subcellularLocation>
        <location evidence="8">Nucleus</location>
    </subcellularLocation>
    <subcellularLocation>
        <location evidence="8">Chromosome</location>
        <location evidence="8">Telomere</location>
    </subcellularLocation>
</comment>
<dbReference type="InterPro" id="IPR015010">
    <property type="entry name" value="TERF2IP_Myb"/>
</dbReference>
<dbReference type="Proteomes" id="UP000005426">
    <property type="component" value="Unassembled WGS sequence"/>
</dbReference>
<dbReference type="InterPro" id="IPR009057">
    <property type="entry name" value="Homeodomain-like_sf"/>
</dbReference>
<evidence type="ECO:0000256" key="9">
    <source>
        <dbReference type="SAM" id="MobiDB-lite"/>
    </source>
</evidence>
<evidence type="ECO:0000313" key="12">
    <source>
        <dbReference type="Proteomes" id="UP000005426"/>
    </source>
</evidence>
<dbReference type="GO" id="GO:0042162">
    <property type="term" value="F:telomeric DNA binding"/>
    <property type="evidence" value="ECO:0007669"/>
    <property type="project" value="TreeGrafter"/>
</dbReference>
<reference evidence="11 12" key="1">
    <citation type="journal article" date="2011" name="Genome Biol.">
        <title>Comparative genome sequence analysis underscores mycoparasitism as the ancestral life style of Trichoderma.</title>
        <authorList>
            <person name="Kubicek C.P."/>
            <person name="Herrera-Estrella A."/>
            <person name="Seidl-Seiboth V."/>
            <person name="Martinez D.A."/>
            <person name="Druzhinina I.S."/>
            <person name="Thon M."/>
            <person name="Zeilinger S."/>
            <person name="Casas-Flores S."/>
            <person name="Horwitz B.A."/>
            <person name="Mukherjee P.K."/>
            <person name="Mukherjee M."/>
            <person name="Kredics L."/>
            <person name="Alcaraz L.D."/>
            <person name="Aerts A."/>
            <person name="Antal Z."/>
            <person name="Atanasova L."/>
            <person name="Cervantes-Badillo M.G."/>
            <person name="Challacombe J."/>
            <person name="Chertkov O."/>
            <person name="McCluskey K."/>
            <person name="Coulpier F."/>
            <person name="Deshpande N."/>
            <person name="von Doehren H."/>
            <person name="Ebbole D.J."/>
            <person name="Esquivel-Naranjo E.U."/>
            <person name="Fekete E."/>
            <person name="Flipphi M."/>
            <person name="Glaser F."/>
            <person name="Gomez-Rodriguez E.Y."/>
            <person name="Gruber S."/>
            <person name="Han C."/>
            <person name="Henrissat B."/>
            <person name="Hermosa R."/>
            <person name="Hernandez-Onate M."/>
            <person name="Karaffa L."/>
            <person name="Kosti I."/>
            <person name="Le Crom S."/>
            <person name="Lindquist E."/>
            <person name="Lucas S."/>
            <person name="Luebeck M."/>
            <person name="Luebeck P.S."/>
            <person name="Margeot A."/>
            <person name="Metz B."/>
            <person name="Misra M."/>
            <person name="Nevalainen H."/>
            <person name="Omann M."/>
            <person name="Packer N."/>
            <person name="Perrone G."/>
            <person name="Uresti-Rivera E.E."/>
            <person name="Salamov A."/>
            <person name="Schmoll M."/>
            <person name="Seiboth B."/>
            <person name="Shapiro H."/>
            <person name="Sukno S."/>
            <person name="Tamayo-Ramos J.A."/>
            <person name="Tisch D."/>
            <person name="Wiest A."/>
            <person name="Wilkinson H.H."/>
            <person name="Zhang M."/>
            <person name="Coutinho P.M."/>
            <person name="Kenerley C.M."/>
            <person name="Monte E."/>
            <person name="Baker S.E."/>
            <person name="Grigoriev I.V."/>
        </authorList>
    </citation>
    <scope>NUCLEOTIDE SEQUENCE [LARGE SCALE GENOMIC DNA]</scope>
    <source>
        <strain evidence="12">ATCC 20476 / IMI 206040</strain>
    </source>
</reference>
<accession>G9NMV8</accession>
<dbReference type="Pfam" id="PF01388">
    <property type="entry name" value="ARID"/>
    <property type="match status" value="1"/>
</dbReference>
<dbReference type="Gene3D" id="1.10.150.60">
    <property type="entry name" value="ARID DNA-binding domain"/>
    <property type="match status" value="1"/>
</dbReference>
<dbReference type="InterPro" id="IPR039595">
    <property type="entry name" value="TE2IP/Rap1"/>
</dbReference>
<dbReference type="SUPFAM" id="SSF46774">
    <property type="entry name" value="ARID-like"/>
    <property type="match status" value="1"/>
</dbReference>
<dbReference type="PANTHER" id="PTHR16466:SF6">
    <property type="entry name" value="TELOMERIC REPEAT-BINDING FACTOR 2-INTERACTING PROTEIN 1"/>
    <property type="match status" value="1"/>
</dbReference>
<dbReference type="GO" id="GO:0031848">
    <property type="term" value="P:protection from non-homologous end joining at telomere"/>
    <property type="evidence" value="ECO:0007669"/>
    <property type="project" value="TreeGrafter"/>
</dbReference>
<evidence type="ECO:0000256" key="7">
    <source>
        <dbReference type="ARBA" id="ARBA00023242"/>
    </source>
</evidence>